<protein>
    <submittedName>
        <fullName evidence="3">DsbA family protein</fullName>
    </submittedName>
</protein>
<evidence type="ECO:0000256" key="1">
    <source>
        <dbReference type="SAM" id="MobiDB-lite"/>
    </source>
</evidence>
<name>A0ABW3DYD2_9ACTN</name>
<dbReference type="Proteomes" id="UP001597024">
    <property type="component" value="Unassembled WGS sequence"/>
</dbReference>
<evidence type="ECO:0000313" key="3">
    <source>
        <dbReference type="EMBL" id="MFD0887949.1"/>
    </source>
</evidence>
<accession>A0ABW3DYD2</accession>
<reference evidence="4" key="1">
    <citation type="journal article" date="2019" name="Int. J. Syst. Evol. Microbiol.">
        <title>The Global Catalogue of Microorganisms (GCM) 10K type strain sequencing project: providing services to taxonomists for standard genome sequencing and annotation.</title>
        <authorList>
            <consortium name="The Broad Institute Genomics Platform"/>
            <consortium name="The Broad Institute Genome Sequencing Center for Infectious Disease"/>
            <person name="Wu L."/>
            <person name="Ma J."/>
        </authorList>
    </citation>
    <scope>NUCLEOTIDE SEQUENCE [LARGE SCALE GENOMIC DNA]</scope>
    <source>
        <strain evidence="4">CCUG 62974</strain>
    </source>
</reference>
<organism evidence="3 4">
    <name type="scientific">Streptosporangium algeriense</name>
    <dbReference type="NCBI Taxonomy" id="1682748"/>
    <lineage>
        <taxon>Bacteria</taxon>
        <taxon>Bacillati</taxon>
        <taxon>Actinomycetota</taxon>
        <taxon>Actinomycetes</taxon>
        <taxon>Streptosporangiales</taxon>
        <taxon>Streptosporangiaceae</taxon>
        <taxon>Streptosporangium</taxon>
    </lineage>
</organism>
<dbReference type="Gene3D" id="3.40.30.10">
    <property type="entry name" value="Glutaredoxin"/>
    <property type="match status" value="1"/>
</dbReference>
<dbReference type="InterPro" id="IPR001853">
    <property type="entry name" value="DSBA-like_thioredoxin_dom"/>
</dbReference>
<evidence type="ECO:0000313" key="4">
    <source>
        <dbReference type="Proteomes" id="UP001597024"/>
    </source>
</evidence>
<sequence length="134" mass="15133">MAERVTQSETSQVVIEVWSDLGCPWCYVGRHRLPVAIAQRPDADRRDIRMRSFEHRRGRRRSRRPSSGPTAVPSPTSSRPGAGSRRSHAGPGLWTVSAPTPSTCTAWRSTRAMRPMCPPLRSDERHRHLSLPTR</sequence>
<keyword evidence="4" id="KW-1185">Reference proteome</keyword>
<evidence type="ECO:0000259" key="2">
    <source>
        <dbReference type="Pfam" id="PF01323"/>
    </source>
</evidence>
<dbReference type="InterPro" id="IPR036249">
    <property type="entry name" value="Thioredoxin-like_sf"/>
</dbReference>
<feature type="domain" description="DSBA-like thioredoxin" evidence="2">
    <location>
        <begin position="14"/>
        <end position="54"/>
    </location>
</feature>
<feature type="compositionally biased region" description="Basic and acidic residues" evidence="1">
    <location>
        <begin position="43"/>
        <end position="55"/>
    </location>
</feature>
<feature type="compositionally biased region" description="Polar residues" evidence="1">
    <location>
        <begin position="97"/>
        <end position="108"/>
    </location>
</feature>
<proteinExistence type="predicted"/>
<feature type="region of interest" description="Disordered" evidence="1">
    <location>
        <begin position="43"/>
        <end position="134"/>
    </location>
</feature>
<dbReference type="SUPFAM" id="SSF52833">
    <property type="entry name" value="Thioredoxin-like"/>
    <property type="match status" value="1"/>
</dbReference>
<dbReference type="Pfam" id="PF01323">
    <property type="entry name" value="DSBA"/>
    <property type="match status" value="1"/>
</dbReference>
<comment type="caution">
    <text evidence="3">The sequence shown here is derived from an EMBL/GenBank/DDBJ whole genome shotgun (WGS) entry which is preliminary data.</text>
</comment>
<gene>
    <name evidence="3" type="ORF">ACFQ08_25700</name>
</gene>
<dbReference type="EMBL" id="JBHTHX010001125">
    <property type="protein sequence ID" value="MFD0887949.1"/>
    <property type="molecule type" value="Genomic_DNA"/>
</dbReference>